<proteinExistence type="predicted"/>
<dbReference type="AlphaFoldDB" id="A0AAE0Z643"/>
<evidence type="ECO:0000313" key="4">
    <source>
        <dbReference type="Proteomes" id="UP001283361"/>
    </source>
</evidence>
<dbReference type="Gene3D" id="2.60.200.40">
    <property type="match status" value="1"/>
</dbReference>
<feature type="region of interest" description="Disordered" evidence="1">
    <location>
        <begin position="215"/>
        <end position="236"/>
    </location>
</feature>
<accession>A0AAE0Z643</accession>
<feature type="domain" description="DAGKc" evidence="2">
    <location>
        <begin position="23"/>
        <end position="66"/>
    </location>
</feature>
<feature type="compositionally biased region" description="Basic and acidic residues" evidence="1">
    <location>
        <begin position="227"/>
        <end position="236"/>
    </location>
</feature>
<dbReference type="Proteomes" id="UP001283361">
    <property type="component" value="Unassembled WGS sequence"/>
</dbReference>
<dbReference type="InterPro" id="IPR016064">
    <property type="entry name" value="NAD/diacylglycerol_kinase_sf"/>
</dbReference>
<dbReference type="SUPFAM" id="SSF111331">
    <property type="entry name" value="NAD kinase/diacylglycerol kinase-like"/>
    <property type="match status" value="1"/>
</dbReference>
<evidence type="ECO:0000259" key="2">
    <source>
        <dbReference type="Pfam" id="PF00781"/>
    </source>
</evidence>
<dbReference type="Pfam" id="PF00781">
    <property type="entry name" value="DAGK_cat"/>
    <property type="match status" value="1"/>
</dbReference>
<dbReference type="InterPro" id="IPR017438">
    <property type="entry name" value="ATP-NAD_kinase_N"/>
</dbReference>
<keyword evidence="4" id="KW-1185">Reference proteome</keyword>
<dbReference type="PANTHER" id="PTHR12358">
    <property type="entry name" value="SPHINGOSINE KINASE"/>
    <property type="match status" value="1"/>
</dbReference>
<organism evidence="3 4">
    <name type="scientific">Elysia crispata</name>
    <name type="common">lettuce slug</name>
    <dbReference type="NCBI Taxonomy" id="231223"/>
    <lineage>
        <taxon>Eukaryota</taxon>
        <taxon>Metazoa</taxon>
        <taxon>Spiralia</taxon>
        <taxon>Lophotrochozoa</taxon>
        <taxon>Mollusca</taxon>
        <taxon>Gastropoda</taxon>
        <taxon>Heterobranchia</taxon>
        <taxon>Euthyneura</taxon>
        <taxon>Panpulmonata</taxon>
        <taxon>Sacoglossa</taxon>
        <taxon>Placobranchoidea</taxon>
        <taxon>Plakobranchidae</taxon>
        <taxon>Elysia</taxon>
    </lineage>
</organism>
<dbReference type="GO" id="GO:0016020">
    <property type="term" value="C:membrane"/>
    <property type="evidence" value="ECO:0007669"/>
    <property type="project" value="GOC"/>
</dbReference>
<evidence type="ECO:0000313" key="3">
    <source>
        <dbReference type="EMBL" id="KAK3763579.1"/>
    </source>
</evidence>
<reference evidence="3" key="1">
    <citation type="journal article" date="2023" name="G3 (Bethesda)">
        <title>A reference genome for the long-term kleptoplast-retaining sea slug Elysia crispata morphotype clarki.</title>
        <authorList>
            <person name="Eastman K.E."/>
            <person name="Pendleton A.L."/>
            <person name="Shaikh M.A."/>
            <person name="Suttiyut T."/>
            <person name="Ogas R."/>
            <person name="Tomko P."/>
            <person name="Gavelis G."/>
            <person name="Widhalm J.R."/>
            <person name="Wisecaver J.H."/>
        </authorList>
    </citation>
    <scope>NUCLEOTIDE SEQUENCE</scope>
    <source>
        <strain evidence="3">ECLA1</strain>
    </source>
</reference>
<dbReference type="EMBL" id="JAWDGP010004530">
    <property type="protein sequence ID" value="KAK3763579.1"/>
    <property type="molecule type" value="Genomic_DNA"/>
</dbReference>
<evidence type="ECO:0000256" key="1">
    <source>
        <dbReference type="SAM" id="MobiDB-lite"/>
    </source>
</evidence>
<dbReference type="GO" id="GO:0006672">
    <property type="term" value="P:ceramide metabolic process"/>
    <property type="evidence" value="ECO:0007669"/>
    <property type="project" value="TreeGrafter"/>
</dbReference>
<dbReference type="GO" id="GO:0001729">
    <property type="term" value="F:ceramide kinase activity"/>
    <property type="evidence" value="ECO:0007669"/>
    <property type="project" value="TreeGrafter"/>
</dbReference>
<dbReference type="Gene3D" id="3.40.50.10330">
    <property type="entry name" value="Probable inorganic polyphosphate/atp-NAD kinase, domain 1"/>
    <property type="match status" value="1"/>
</dbReference>
<protein>
    <recommendedName>
        <fullName evidence="2">DAGKc domain-containing protein</fullName>
    </recommendedName>
</protein>
<dbReference type="PANTHER" id="PTHR12358:SF111">
    <property type="entry name" value="CERAMIDE KINASE, ISOFORM A"/>
    <property type="match status" value="1"/>
</dbReference>
<gene>
    <name evidence="3" type="ORF">RRG08_057002</name>
</gene>
<dbReference type="InterPro" id="IPR050187">
    <property type="entry name" value="Lipid_Phosphate_FormReg"/>
</dbReference>
<name>A0AAE0Z643_9GAST</name>
<sequence length="278" mass="30524">MVFKQQQLAGLNPGDPDVAVSPLPVPIGVIPGGTGNYIALYLHGSKEPVTAAIKILMGKTTASNVVGVYQGGKLQECAGLICSFGLLGDIMHDCERFRWMGNFRYKVIPLRTIIGRRLISGRVEYLHAPSGEWREVSGQFYSFDLNAVDLVDNGSSLIPTFGTDSNMLHITSDCSLGDHVKGLKKLEEWATGAYNFPFIQNEPVLRLRVTLEPTPTTTSRGAASEGAHSHSETEKDRPLDGVTYYINCDGEVLPITRTQFQMRIHPNLIQLFGECLTQ</sequence>
<dbReference type="InterPro" id="IPR001206">
    <property type="entry name" value="Diacylglycerol_kinase_cat_dom"/>
</dbReference>
<comment type="caution">
    <text evidence="3">The sequence shown here is derived from an EMBL/GenBank/DDBJ whole genome shotgun (WGS) entry which is preliminary data.</text>
</comment>